<gene>
    <name evidence="5" type="ORF">TGP89_207770</name>
</gene>
<feature type="region of interest" description="Disordered" evidence="3">
    <location>
        <begin position="1"/>
        <end position="55"/>
    </location>
</feature>
<dbReference type="PANTHER" id="PTHR10539">
    <property type="entry name" value="26S PROTEASOME NON-ATPASE REGULATORY SUBUNIT 13"/>
    <property type="match status" value="1"/>
</dbReference>
<feature type="region of interest" description="Disordered" evidence="3">
    <location>
        <begin position="167"/>
        <end position="189"/>
    </location>
</feature>
<name>A0A086JEQ4_TOXGO</name>
<feature type="domain" description="PCI" evidence="4">
    <location>
        <begin position="262"/>
        <end position="471"/>
    </location>
</feature>
<dbReference type="Pfam" id="PF01399">
    <property type="entry name" value="PCI"/>
    <property type="match status" value="1"/>
</dbReference>
<sequence length="511" mass="55530">MTSVTAVASGSPPAADDSAKKLEELAARASPQMRALLQRTPDEMKPPEEHLQEEKEKHPEALALLQQIEDALASKRYHEFTMASFTYLAPLSLGDNSLGSAAYEVPSPPPNFSGLDRVEFFFYVVGPQRSKLDEVAFLRLLGAVCEDIDARDGLLFLSHFPLTDGPQNSTSAGQSGGSQPSSLSSTSAPRPSAALAAALEAEVLYKTYQSYHLSQCRDFSESEEILEELQKKLHETSLGVGPVAQAAFQRAAATLAKAQDKFAEFYHHAIIFLAYTPTMSIPEKDRVGLAYEIAIAALVAPDIFNFGELMQQALILATLKSMPEHQWLWSFLEAFHCGSLPQFESICSEFAAKIQATALANHMPALRRKIATAALLRLAFTRSAAGTAAGSFEASSLEKNGALNEAPLGLSAGGAGISAASRSLSFDLIANSCKVPEDDVEHLVMRAMSQKLMRGSIDQVKRQVFVSWVRPSLLLDENGMSYLQDRLLRWIGAAEQLHQQLQNQTTELLGS</sequence>
<dbReference type="GO" id="GO:0005829">
    <property type="term" value="C:cytosol"/>
    <property type="evidence" value="ECO:0007669"/>
    <property type="project" value="TreeGrafter"/>
</dbReference>
<dbReference type="InterPro" id="IPR054179">
    <property type="entry name" value="PSD13_N"/>
</dbReference>
<evidence type="ECO:0000256" key="2">
    <source>
        <dbReference type="ARBA" id="ARBA00022942"/>
    </source>
</evidence>
<dbReference type="VEuPathDB" id="ToxoDB:TGP89_207770"/>
<dbReference type="PANTHER" id="PTHR10539:SF0">
    <property type="entry name" value="26S PROTEASOME NON-ATPASE REGULATORY SUBUNIT 13"/>
    <property type="match status" value="1"/>
</dbReference>
<dbReference type="InterPro" id="IPR036390">
    <property type="entry name" value="WH_DNA-bd_sf"/>
</dbReference>
<dbReference type="InterPro" id="IPR000717">
    <property type="entry name" value="PCI_dom"/>
</dbReference>
<organism evidence="5 6">
    <name type="scientific">Toxoplasma gondii p89</name>
    <dbReference type="NCBI Taxonomy" id="943119"/>
    <lineage>
        <taxon>Eukaryota</taxon>
        <taxon>Sar</taxon>
        <taxon>Alveolata</taxon>
        <taxon>Apicomplexa</taxon>
        <taxon>Conoidasida</taxon>
        <taxon>Coccidia</taxon>
        <taxon>Eucoccidiorida</taxon>
        <taxon>Eimeriorina</taxon>
        <taxon>Sarcocystidae</taxon>
        <taxon>Toxoplasma</taxon>
    </lineage>
</organism>
<dbReference type="OrthoDB" id="1093at2759"/>
<dbReference type="EMBL" id="AEYI02002038">
    <property type="protein sequence ID" value="KFG30622.1"/>
    <property type="molecule type" value="Genomic_DNA"/>
</dbReference>
<feature type="compositionally biased region" description="Low complexity" evidence="3">
    <location>
        <begin position="1"/>
        <end position="16"/>
    </location>
</feature>
<dbReference type="InterPro" id="IPR035298">
    <property type="entry name" value="PSMD13"/>
</dbReference>
<comment type="similarity">
    <text evidence="1">Belongs to the proteasome subunit S11 family.</text>
</comment>
<evidence type="ECO:0000313" key="6">
    <source>
        <dbReference type="Proteomes" id="UP000028828"/>
    </source>
</evidence>
<evidence type="ECO:0000256" key="1">
    <source>
        <dbReference type="ARBA" id="ARBA00006207"/>
    </source>
</evidence>
<feature type="compositionally biased region" description="Basic and acidic residues" evidence="3">
    <location>
        <begin position="17"/>
        <end position="26"/>
    </location>
</feature>
<reference evidence="5 6" key="1">
    <citation type="submission" date="2014-03" db="EMBL/GenBank/DDBJ databases">
        <authorList>
            <person name="Sibley D."/>
            <person name="Venepally P."/>
            <person name="Karamycheva S."/>
            <person name="Hadjithomas M."/>
            <person name="Khan A."/>
            <person name="Brunk B."/>
            <person name="Roos D."/>
            <person name="Caler E."/>
            <person name="Lorenzi H."/>
        </authorList>
    </citation>
    <scope>NUCLEOTIDE SEQUENCE [LARGE SCALE GENOMIC DNA]</scope>
    <source>
        <strain evidence="6">p89</strain>
    </source>
</reference>
<dbReference type="GO" id="GO:0005634">
    <property type="term" value="C:nucleus"/>
    <property type="evidence" value="ECO:0007669"/>
    <property type="project" value="TreeGrafter"/>
</dbReference>
<dbReference type="GO" id="GO:0008541">
    <property type="term" value="C:proteasome regulatory particle, lid subcomplex"/>
    <property type="evidence" value="ECO:0007669"/>
    <property type="project" value="TreeGrafter"/>
</dbReference>
<accession>A0A086JEQ4</accession>
<dbReference type="GO" id="GO:0006511">
    <property type="term" value="P:ubiquitin-dependent protein catabolic process"/>
    <property type="evidence" value="ECO:0007669"/>
    <property type="project" value="TreeGrafter"/>
</dbReference>
<dbReference type="Pfam" id="PF22037">
    <property type="entry name" value="PSD13_N"/>
    <property type="match status" value="1"/>
</dbReference>
<dbReference type="Proteomes" id="UP000028828">
    <property type="component" value="Unassembled WGS sequence"/>
</dbReference>
<comment type="caution">
    <text evidence="5">The sequence shown here is derived from an EMBL/GenBank/DDBJ whole genome shotgun (WGS) entry which is preliminary data.</text>
</comment>
<proteinExistence type="inferred from homology"/>
<dbReference type="SUPFAM" id="SSF46785">
    <property type="entry name" value="Winged helix' DNA-binding domain"/>
    <property type="match status" value="1"/>
</dbReference>
<feature type="compositionally biased region" description="Low complexity" evidence="3">
    <location>
        <begin position="169"/>
        <end position="189"/>
    </location>
</feature>
<protein>
    <submittedName>
        <fullName evidence="5">PCI domain-containing protein</fullName>
    </submittedName>
</protein>
<evidence type="ECO:0000313" key="5">
    <source>
        <dbReference type="EMBL" id="KFG30622.1"/>
    </source>
</evidence>
<dbReference type="PROSITE" id="PS50250">
    <property type="entry name" value="PCI"/>
    <property type="match status" value="1"/>
</dbReference>
<keyword evidence="2" id="KW-0647">Proteasome</keyword>
<dbReference type="AlphaFoldDB" id="A0A086JEQ4"/>
<feature type="compositionally biased region" description="Basic and acidic residues" evidence="3">
    <location>
        <begin position="40"/>
        <end position="55"/>
    </location>
</feature>
<dbReference type="GO" id="GO:0005198">
    <property type="term" value="F:structural molecule activity"/>
    <property type="evidence" value="ECO:0007669"/>
    <property type="project" value="TreeGrafter"/>
</dbReference>
<evidence type="ECO:0000256" key="3">
    <source>
        <dbReference type="SAM" id="MobiDB-lite"/>
    </source>
</evidence>
<evidence type="ECO:0000259" key="4">
    <source>
        <dbReference type="PROSITE" id="PS50250"/>
    </source>
</evidence>